<feature type="region of interest" description="Disordered" evidence="1">
    <location>
        <begin position="1"/>
        <end position="78"/>
    </location>
</feature>
<proteinExistence type="predicted"/>
<dbReference type="InterPro" id="IPR028037">
    <property type="entry name" value="Antitoxin_Rv0909/MT0933"/>
</dbReference>
<feature type="compositionally biased region" description="Low complexity" evidence="1">
    <location>
        <begin position="27"/>
        <end position="39"/>
    </location>
</feature>
<protein>
    <submittedName>
        <fullName evidence="2">Antitoxin</fullName>
    </submittedName>
</protein>
<dbReference type="Pfam" id="PF14013">
    <property type="entry name" value="MT0933_antitox"/>
    <property type="match status" value="1"/>
</dbReference>
<evidence type="ECO:0000256" key="1">
    <source>
        <dbReference type="SAM" id="MobiDB-lite"/>
    </source>
</evidence>
<accession>A0ABR9P3U0</accession>
<feature type="compositionally biased region" description="Basic and acidic residues" evidence="1">
    <location>
        <begin position="13"/>
        <end position="23"/>
    </location>
</feature>
<reference evidence="2 3" key="1">
    <citation type="submission" date="2020-09" db="EMBL/GenBank/DDBJ databases">
        <title>Diversity and distribution of actinomycetes associated with coral in the coast of Hainan.</title>
        <authorList>
            <person name="Li F."/>
        </authorList>
    </citation>
    <scope>NUCLEOTIDE SEQUENCE [LARGE SCALE GENOMIC DNA]</scope>
    <source>
        <strain evidence="2 3">HNM0947</strain>
    </source>
</reference>
<name>A0ABR9P3U0_9ACTN</name>
<feature type="compositionally biased region" description="Acidic residues" evidence="1">
    <location>
        <begin position="65"/>
        <end position="78"/>
    </location>
</feature>
<dbReference type="Proteomes" id="UP000806528">
    <property type="component" value="Unassembled WGS sequence"/>
</dbReference>
<gene>
    <name evidence="2" type="ORF">IDM40_07090</name>
</gene>
<organism evidence="2 3">
    <name type="scientific">Nocardiopsis coralli</name>
    <dbReference type="NCBI Taxonomy" id="2772213"/>
    <lineage>
        <taxon>Bacteria</taxon>
        <taxon>Bacillati</taxon>
        <taxon>Actinomycetota</taxon>
        <taxon>Actinomycetes</taxon>
        <taxon>Streptosporangiales</taxon>
        <taxon>Nocardiopsidaceae</taxon>
        <taxon>Nocardiopsis</taxon>
    </lineage>
</organism>
<evidence type="ECO:0000313" key="2">
    <source>
        <dbReference type="EMBL" id="MBE2998470.1"/>
    </source>
</evidence>
<keyword evidence="3" id="KW-1185">Reference proteome</keyword>
<evidence type="ECO:0000313" key="3">
    <source>
        <dbReference type="Proteomes" id="UP000806528"/>
    </source>
</evidence>
<sequence>MSGVSDAFGKLRKAVDDNADKVEGLVGKAADAAKKATGGAHDDKIDKGAGAAGDYLRKRSQEQDGSGEDDKGETDDRK</sequence>
<dbReference type="EMBL" id="JADBGI010000005">
    <property type="protein sequence ID" value="MBE2998470.1"/>
    <property type="molecule type" value="Genomic_DNA"/>
</dbReference>
<comment type="caution">
    <text evidence="2">The sequence shown here is derived from an EMBL/GenBank/DDBJ whole genome shotgun (WGS) entry which is preliminary data.</text>
</comment>
<dbReference type="RefSeq" id="WP_193121118.1">
    <property type="nucleotide sequence ID" value="NZ_JADBGI010000005.1"/>
</dbReference>